<dbReference type="EMBL" id="BQXS01011124">
    <property type="protein sequence ID" value="GKT36030.1"/>
    <property type="molecule type" value="Genomic_DNA"/>
</dbReference>
<evidence type="ECO:0000256" key="1">
    <source>
        <dbReference type="SAM" id="MobiDB-lite"/>
    </source>
</evidence>
<keyword evidence="3" id="KW-1185">Reference proteome</keyword>
<accession>A0ABQ5KU98</accession>
<gene>
    <name evidence="2" type="ORF">ADUPG1_009068</name>
</gene>
<reference evidence="2" key="1">
    <citation type="submission" date="2022-03" db="EMBL/GenBank/DDBJ databases">
        <title>Draft genome sequence of Aduncisulcus paluster, a free-living microaerophilic Fornicata.</title>
        <authorList>
            <person name="Yuyama I."/>
            <person name="Kume K."/>
            <person name="Tamura T."/>
            <person name="Inagaki Y."/>
            <person name="Hashimoto T."/>
        </authorList>
    </citation>
    <scope>NUCLEOTIDE SEQUENCE</scope>
    <source>
        <strain evidence="2">NY0171</strain>
    </source>
</reference>
<protein>
    <submittedName>
        <fullName evidence="2">Uncharacterized protein</fullName>
    </submittedName>
</protein>
<comment type="caution">
    <text evidence="2">The sequence shown here is derived from an EMBL/GenBank/DDBJ whole genome shotgun (WGS) entry which is preliminary data.</text>
</comment>
<name>A0ABQ5KU98_9EUKA</name>
<feature type="region of interest" description="Disordered" evidence="1">
    <location>
        <begin position="1"/>
        <end position="51"/>
    </location>
</feature>
<organism evidence="2 3">
    <name type="scientific">Aduncisulcus paluster</name>
    <dbReference type="NCBI Taxonomy" id="2918883"/>
    <lineage>
        <taxon>Eukaryota</taxon>
        <taxon>Metamonada</taxon>
        <taxon>Carpediemonas-like organisms</taxon>
        <taxon>Aduncisulcus</taxon>
    </lineage>
</organism>
<feature type="region of interest" description="Disordered" evidence="1">
    <location>
        <begin position="241"/>
        <end position="266"/>
    </location>
</feature>
<dbReference type="Proteomes" id="UP001057375">
    <property type="component" value="Unassembled WGS sequence"/>
</dbReference>
<evidence type="ECO:0000313" key="2">
    <source>
        <dbReference type="EMBL" id="GKT36030.1"/>
    </source>
</evidence>
<proteinExistence type="predicted"/>
<evidence type="ECO:0000313" key="3">
    <source>
        <dbReference type="Proteomes" id="UP001057375"/>
    </source>
</evidence>
<sequence length="655" mass="73973">MLPRKQSTRDSGGKKYLGTVCEERETPQSVTLEDPDSFRECETEPTSHPLESRMHRQILGEMEDTVPPQRLSDFDELSNEDTVQPNVDAVAQKLEKKIAKFSKMTGSTPMLCVGDGKFPASGKRHCGFPLSFCCWAEHDPVVRKGNTKLKRQRSLLSSLREVTTSDTSVYSGGVEVGALISLQAVLDNHRMDEWRRARDETMNVFTELKKDIIYLGLRWMGSLSLCISTPWLPIARNEKTPGQNRAGSPHVQFSHHKPGSRPLAYGTPGNRGWMKKVVKKLKMTLRVMMRDRDDDRTKRRKTGILLVLCVKRQALAFTFVFVGKEGTVPRAPDVSELREEPIREIDRKQKEIERRREKAIERESTIVEVVSYPISRRIQKMQLPAEKLQPLFKNPTTPGKRGKEIQRSLISAVMISLLKGLITIGEFDSASRCLFLVSRLIQGDDFVRDCHSTIISGNNAILDSPKKTLTVWDEALWEKSWLWCPLSVFVDGVSVSGRVRHLCIKGTLANWPESARRRDSSIFEIAMIDETRVKDKDGTAAMILEKEARFFDGYLTTTSSWEPSTTFLVDEILLQDGLVFRDTVELGCVHNITQEDPDFGRSGLTPHLSPKLSESIDDIVKSKHDQYCFSKASTVQSTITTRESNPSISMATGIL</sequence>